<dbReference type="InterPro" id="IPR020846">
    <property type="entry name" value="MFS_dom"/>
</dbReference>
<dbReference type="PROSITE" id="PS00217">
    <property type="entry name" value="SUGAR_TRANSPORT_2"/>
    <property type="match status" value="1"/>
</dbReference>
<dbReference type="InterPro" id="IPR005829">
    <property type="entry name" value="Sugar_transporter_CS"/>
</dbReference>
<dbReference type="OrthoDB" id="3936150at2759"/>
<comment type="subcellular location">
    <subcellularLocation>
        <location evidence="1">Membrane</location>
        <topology evidence="1">Multi-pass membrane protein</topology>
    </subcellularLocation>
</comment>
<keyword evidence="5 7" id="KW-1133">Transmembrane helix</keyword>
<dbReference type="PANTHER" id="PTHR23511:SF34">
    <property type="entry name" value="SYNAPTIC VESICLE GLYCOPROTEIN 2"/>
    <property type="match status" value="1"/>
</dbReference>
<evidence type="ECO:0000256" key="2">
    <source>
        <dbReference type="ARBA" id="ARBA00008335"/>
    </source>
</evidence>
<evidence type="ECO:0000256" key="5">
    <source>
        <dbReference type="ARBA" id="ARBA00022989"/>
    </source>
</evidence>
<dbReference type="InterPro" id="IPR011701">
    <property type="entry name" value="MFS"/>
</dbReference>
<sequence>MGDAHADIVWQPLLTRNNDASKLDSDEEDVVFERRESDTTHSNTSVKLSYAEAIEEAGFGLFHGLLLVICGWANASDAVEILCVSFLLPTARCDLQLNSSDMGILMASLFLGMMIGGYTWGYLADRRGRQKVLVTSLTVNGIFGALASLATRFWLFLLLRFISGFGVGGSIPVIFSYFSEFQPRYRRGAMISALATFWMAGNILAAGLAWLVIPSTSLRFQLGSLDFQSWRLFMVLCAIPSLSSALVFKLAMPESPKFLIETGQHIEALRVFRKMFVLNHRGSMKPFPMAGLLHSLEDKKETASPVSREVKSPRLAGFFRRVTDPIRQIFNGTLASRSTALTIIFYCISFGYYGLWMWFPELFKRTEDGGSPCANVSRSRSDSNEDCYPVKTAVYMEGFLTALASLPGNIFTILMMDRIGGKVLLSISLLVSSLSVFFIWEVTTKTQSLIMCCVFSGVSVIAWNALDVIGTELYPTQLRSSALGFFTGVGRVGAIMGNVVFGQLVDTNCAVPILCVSLLLLTSGLVALRLPKTKQAELT</sequence>
<dbReference type="AlphaFoldDB" id="A0A8M1KNM7"/>
<comment type="similarity">
    <text evidence="2">Belongs to the major facilitator superfamily.</text>
</comment>
<feature type="transmembrane region" description="Helical" evidence="7">
    <location>
        <begin position="340"/>
        <end position="359"/>
    </location>
</feature>
<name>A0A8M1KNM7_CLUHA</name>
<protein>
    <submittedName>
        <fullName evidence="10">Synaptic vesicle glycoprotein 2C</fullName>
    </submittedName>
</protein>
<evidence type="ECO:0000313" key="9">
    <source>
        <dbReference type="Proteomes" id="UP000515152"/>
    </source>
</evidence>
<dbReference type="CTD" id="570651"/>
<accession>A0A8M1KNM7</accession>
<keyword evidence="3" id="KW-0813">Transport</keyword>
<keyword evidence="4 7" id="KW-0812">Transmembrane</keyword>
<dbReference type="Pfam" id="PF00083">
    <property type="entry name" value="Sugar_tr"/>
    <property type="match status" value="1"/>
</dbReference>
<dbReference type="InterPro" id="IPR005828">
    <property type="entry name" value="MFS_sugar_transport-like"/>
</dbReference>
<feature type="transmembrane region" description="Helical" evidence="7">
    <location>
        <begin position="398"/>
        <end position="416"/>
    </location>
</feature>
<evidence type="ECO:0000313" key="10">
    <source>
        <dbReference type="RefSeq" id="XP_042565661.1"/>
    </source>
</evidence>
<dbReference type="PROSITE" id="PS50850">
    <property type="entry name" value="MFS"/>
    <property type="match status" value="1"/>
</dbReference>
<evidence type="ECO:0000259" key="8">
    <source>
        <dbReference type="PROSITE" id="PS50850"/>
    </source>
</evidence>
<feature type="transmembrane region" description="Helical" evidence="7">
    <location>
        <begin position="157"/>
        <end position="178"/>
    </location>
</feature>
<reference evidence="10" key="1">
    <citation type="submission" date="2025-08" db="UniProtKB">
        <authorList>
            <consortium name="RefSeq"/>
        </authorList>
    </citation>
    <scope>IDENTIFICATION</scope>
</reference>
<keyword evidence="9" id="KW-1185">Reference proteome</keyword>
<dbReference type="KEGG" id="char:105890815"/>
<dbReference type="RefSeq" id="XP_042565661.1">
    <property type="nucleotide sequence ID" value="XM_042709727.1"/>
</dbReference>
<feature type="transmembrane region" description="Helical" evidence="7">
    <location>
        <begin position="423"/>
        <end position="442"/>
    </location>
</feature>
<evidence type="ECO:0000256" key="6">
    <source>
        <dbReference type="ARBA" id="ARBA00023136"/>
    </source>
</evidence>
<feature type="transmembrane region" description="Helical" evidence="7">
    <location>
        <begin position="510"/>
        <end position="530"/>
    </location>
</feature>
<dbReference type="GO" id="GO:0016020">
    <property type="term" value="C:membrane"/>
    <property type="evidence" value="ECO:0007669"/>
    <property type="project" value="UniProtKB-SubCell"/>
</dbReference>
<dbReference type="GO" id="GO:0022857">
    <property type="term" value="F:transmembrane transporter activity"/>
    <property type="evidence" value="ECO:0007669"/>
    <property type="project" value="InterPro"/>
</dbReference>
<feature type="transmembrane region" description="Helical" evidence="7">
    <location>
        <begin position="448"/>
        <end position="470"/>
    </location>
</feature>
<feature type="transmembrane region" description="Helical" evidence="7">
    <location>
        <begin position="190"/>
        <end position="213"/>
    </location>
</feature>
<feature type="transmembrane region" description="Helical" evidence="7">
    <location>
        <begin position="102"/>
        <end position="120"/>
    </location>
</feature>
<keyword evidence="6 7" id="KW-0472">Membrane</keyword>
<feature type="domain" description="Major facilitator superfamily (MFS) profile" evidence="8">
    <location>
        <begin position="66"/>
        <end position="534"/>
    </location>
</feature>
<dbReference type="Proteomes" id="UP000515152">
    <property type="component" value="Chromosome 14"/>
</dbReference>
<feature type="transmembrane region" description="Helical" evidence="7">
    <location>
        <begin position="132"/>
        <end position="151"/>
    </location>
</feature>
<dbReference type="FunFam" id="1.20.1250.20:FF:000232">
    <property type="entry name" value="Organic cation/carnitine transporter 7"/>
    <property type="match status" value="1"/>
</dbReference>
<evidence type="ECO:0000256" key="3">
    <source>
        <dbReference type="ARBA" id="ARBA00022448"/>
    </source>
</evidence>
<dbReference type="GeneID" id="105890815"/>
<dbReference type="Pfam" id="PF07690">
    <property type="entry name" value="MFS_1"/>
    <property type="match status" value="1"/>
</dbReference>
<gene>
    <name evidence="10" type="primary">sv2</name>
</gene>
<proteinExistence type="inferred from homology"/>
<dbReference type="PANTHER" id="PTHR23511">
    <property type="entry name" value="SYNAPTIC VESICLE GLYCOPROTEIN 2"/>
    <property type="match status" value="1"/>
</dbReference>
<evidence type="ECO:0000256" key="1">
    <source>
        <dbReference type="ARBA" id="ARBA00004141"/>
    </source>
</evidence>
<organism evidence="9 10">
    <name type="scientific">Clupea harengus</name>
    <name type="common">Atlantic herring</name>
    <dbReference type="NCBI Taxonomy" id="7950"/>
    <lineage>
        <taxon>Eukaryota</taxon>
        <taxon>Metazoa</taxon>
        <taxon>Chordata</taxon>
        <taxon>Craniata</taxon>
        <taxon>Vertebrata</taxon>
        <taxon>Euteleostomi</taxon>
        <taxon>Actinopterygii</taxon>
        <taxon>Neopterygii</taxon>
        <taxon>Teleostei</taxon>
        <taxon>Clupei</taxon>
        <taxon>Clupeiformes</taxon>
        <taxon>Clupeoidei</taxon>
        <taxon>Clupeidae</taxon>
        <taxon>Clupea</taxon>
    </lineage>
</organism>
<evidence type="ECO:0000256" key="4">
    <source>
        <dbReference type="ARBA" id="ARBA00022692"/>
    </source>
</evidence>
<feature type="transmembrane region" description="Helical" evidence="7">
    <location>
        <begin position="482"/>
        <end position="504"/>
    </location>
</feature>
<evidence type="ECO:0000256" key="7">
    <source>
        <dbReference type="SAM" id="Phobius"/>
    </source>
</evidence>
<feature type="transmembrane region" description="Helical" evidence="7">
    <location>
        <begin position="233"/>
        <end position="252"/>
    </location>
</feature>